<dbReference type="Gene3D" id="1.10.1740.10">
    <property type="match status" value="1"/>
</dbReference>
<comment type="caution">
    <text evidence="8">The sequence shown here is derived from an EMBL/GenBank/DDBJ whole genome shotgun (WGS) entry which is preliminary data.</text>
</comment>
<dbReference type="InterPro" id="IPR013325">
    <property type="entry name" value="RNA_pol_sigma_r2"/>
</dbReference>
<keyword evidence="2" id="KW-0805">Transcription regulation</keyword>
<evidence type="ECO:0000313" key="8">
    <source>
        <dbReference type="EMBL" id="PRX53347.1"/>
    </source>
</evidence>
<dbReference type="GO" id="GO:0016987">
    <property type="term" value="F:sigma factor activity"/>
    <property type="evidence" value="ECO:0007669"/>
    <property type="project" value="UniProtKB-KW"/>
</dbReference>
<evidence type="ECO:0000256" key="3">
    <source>
        <dbReference type="ARBA" id="ARBA00023082"/>
    </source>
</evidence>
<evidence type="ECO:0000256" key="1">
    <source>
        <dbReference type="ARBA" id="ARBA00010641"/>
    </source>
</evidence>
<keyword evidence="3" id="KW-0731">Sigma factor</keyword>
<dbReference type="NCBIfam" id="TIGR02937">
    <property type="entry name" value="sigma70-ECF"/>
    <property type="match status" value="1"/>
</dbReference>
<keyword evidence="5" id="KW-0804">Transcription</keyword>
<evidence type="ECO:0000256" key="6">
    <source>
        <dbReference type="SAM" id="MobiDB-lite"/>
    </source>
</evidence>
<dbReference type="AlphaFoldDB" id="A0A2T0M782"/>
<dbReference type="InterPro" id="IPR014284">
    <property type="entry name" value="RNA_pol_sigma-70_dom"/>
</dbReference>
<dbReference type="PANTHER" id="PTHR43133:SF8">
    <property type="entry name" value="RNA POLYMERASE SIGMA FACTOR HI_1459-RELATED"/>
    <property type="match status" value="1"/>
</dbReference>
<reference evidence="8 9" key="1">
    <citation type="submission" date="2018-03" db="EMBL/GenBank/DDBJ databases">
        <title>Genomic Encyclopedia of Type Strains, Phase III (KMG-III): the genomes of soil and plant-associated and newly described type strains.</title>
        <authorList>
            <person name="Whitman W."/>
        </authorList>
    </citation>
    <scope>NUCLEOTIDE SEQUENCE [LARGE SCALE GENOMIC DNA]</scope>
    <source>
        <strain evidence="8 9">CGMCC 4.7104</strain>
    </source>
</reference>
<keyword evidence="4" id="KW-0238">DNA-binding</keyword>
<dbReference type="GO" id="GO:0006352">
    <property type="term" value="P:DNA-templated transcription initiation"/>
    <property type="evidence" value="ECO:0007669"/>
    <property type="project" value="InterPro"/>
</dbReference>
<feature type="region of interest" description="Disordered" evidence="6">
    <location>
        <begin position="1"/>
        <end position="51"/>
    </location>
</feature>
<dbReference type="GO" id="GO:0003677">
    <property type="term" value="F:DNA binding"/>
    <property type="evidence" value="ECO:0007669"/>
    <property type="project" value="UniProtKB-KW"/>
</dbReference>
<comment type="similarity">
    <text evidence="1">Belongs to the sigma-70 factor family. ECF subfamily.</text>
</comment>
<dbReference type="Proteomes" id="UP000238312">
    <property type="component" value="Unassembled WGS sequence"/>
</dbReference>
<evidence type="ECO:0000256" key="5">
    <source>
        <dbReference type="ARBA" id="ARBA00023163"/>
    </source>
</evidence>
<dbReference type="Gene3D" id="1.10.10.10">
    <property type="entry name" value="Winged helix-like DNA-binding domain superfamily/Winged helix DNA-binding domain"/>
    <property type="match status" value="1"/>
</dbReference>
<evidence type="ECO:0000259" key="7">
    <source>
        <dbReference type="Pfam" id="PF04542"/>
    </source>
</evidence>
<organism evidence="8 9">
    <name type="scientific">Nonomuraea fuscirosea</name>
    <dbReference type="NCBI Taxonomy" id="1291556"/>
    <lineage>
        <taxon>Bacteria</taxon>
        <taxon>Bacillati</taxon>
        <taxon>Actinomycetota</taxon>
        <taxon>Actinomycetes</taxon>
        <taxon>Streptosporangiales</taxon>
        <taxon>Streptosporangiaceae</taxon>
        <taxon>Nonomuraea</taxon>
    </lineage>
</organism>
<dbReference type="RefSeq" id="WP_106250997.1">
    <property type="nucleotide sequence ID" value="NZ_PVNG01000028.1"/>
</dbReference>
<dbReference type="InterPro" id="IPR013324">
    <property type="entry name" value="RNA_pol_sigma_r3/r4-like"/>
</dbReference>
<dbReference type="SUPFAM" id="SSF88659">
    <property type="entry name" value="Sigma3 and sigma4 domains of RNA polymerase sigma factors"/>
    <property type="match status" value="1"/>
</dbReference>
<feature type="domain" description="RNA polymerase sigma-70 region 2" evidence="7">
    <location>
        <begin position="82"/>
        <end position="140"/>
    </location>
</feature>
<gene>
    <name evidence="8" type="ORF">B0I32_128103</name>
</gene>
<proteinExistence type="inferred from homology"/>
<accession>A0A2T0M782</accession>
<dbReference type="Pfam" id="PF04542">
    <property type="entry name" value="Sigma70_r2"/>
    <property type="match status" value="1"/>
</dbReference>
<sequence length="244" mass="25658">MAGDPATDHAPTAGSRAAAASAAGSRAAAAPTAGSRAGGAPAGGSRAAGSRVSAAGAERRARLAEWLVAARQGDSAALDAIVAELTPVLWHTARSQGLTRQAAEDVVQTTWLILLRRLDTIAAPGALIEWLVTTARREAWRAGAASRKDDLPGDDVFDDLPDGVLTPDELLVDDERRRALWQAVESLPKRCAELLRIVAFVPRPHYDAVAAALDMPLGSIGPTRGRCFAKLRVLLAKDPDWSPR</sequence>
<evidence type="ECO:0000256" key="4">
    <source>
        <dbReference type="ARBA" id="ARBA00023125"/>
    </source>
</evidence>
<name>A0A2T0M782_9ACTN</name>
<evidence type="ECO:0000313" key="9">
    <source>
        <dbReference type="Proteomes" id="UP000238312"/>
    </source>
</evidence>
<dbReference type="InterPro" id="IPR036388">
    <property type="entry name" value="WH-like_DNA-bd_sf"/>
</dbReference>
<dbReference type="PANTHER" id="PTHR43133">
    <property type="entry name" value="RNA POLYMERASE ECF-TYPE SIGMA FACTO"/>
    <property type="match status" value="1"/>
</dbReference>
<dbReference type="OrthoDB" id="265863at2"/>
<feature type="compositionally biased region" description="Low complexity" evidence="6">
    <location>
        <begin position="10"/>
        <end position="35"/>
    </location>
</feature>
<protein>
    <submittedName>
        <fullName evidence="8">RNA polymerase sigma factor (Sigma-70 family)</fullName>
    </submittedName>
</protein>
<dbReference type="EMBL" id="PVNG01000028">
    <property type="protein sequence ID" value="PRX53347.1"/>
    <property type="molecule type" value="Genomic_DNA"/>
</dbReference>
<evidence type="ECO:0000256" key="2">
    <source>
        <dbReference type="ARBA" id="ARBA00023015"/>
    </source>
</evidence>
<dbReference type="InterPro" id="IPR007627">
    <property type="entry name" value="RNA_pol_sigma70_r2"/>
</dbReference>
<keyword evidence="9" id="KW-1185">Reference proteome</keyword>
<dbReference type="InterPro" id="IPR039425">
    <property type="entry name" value="RNA_pol_sigma-70-like"/>
</dbReference>
<dbReference type="SUPFAM" id="SSF88946">
    <property type="entry name" value="Sigma2 domain of RNA polymerase sigma factors"/>
    <property type="match status" value="1"/>
</dbReference>